<dbReference type="OrthoDB" id="10261753at2759"/>
<feature type="compositionally biased region" description="Polar residues" evidence="2">
    <location>
        <begin position="299"/>
        <end position="313"/>
    </location>
</feature>
<evidence type="ECO:0000256" key="1">
    <source>
        <dbReference type="ARBA" id="ARBA00034730"/>
    </source>
</evidence>
<feature type="region of interest" description="Disordered" evidence="2">
    <location>
        <begin position="296"/>
        <end position="356"/>
    </location>
</feature>
<dbReference type="CTD" id="326166"/>
<dbReference type="PANTHER" id="PTHR10933">
    <property type="entry name" value="IMMUNOGLOBULIN-BINDING PROTEIN 1"/>
    <property type="match status" value="1"/>
</dbReference>
<sequence>METSENKSSENDTNLSSLFDTALELFNSLEKTDEATNTPEVQVQVKRCMKMLEDATNLVSMADMFSANEDFDEIPTENVKYFLLPALLGSLSTKLCDRAHRLHYVNVSEVYFYDFLERVKAYGITDVEIPKRKNPEETAAAGETSSGPPPSNTKMIEDMVNTRGGKLKRFRDQKELQEQLEILKKSMDNPNLDDETIRKYFVTLIKSYVMKAIDEINSLSQEKEILAFMEKRKDEGEEPRKKDYHPPKLRPIIITKNDVQKKVFGAGYPSLPVMTVEEFYEKKIADGEWSAAGAGASAKSLQDMANNQNSSQDTPEDLEKEAKVERDDEEFLQQQRAMDEYKDTHKRGWGNRHNRS</sequence>
<keyword evidence="3" id="KW-1185">Reference proteome</keyword>
<name>A0A9R1T9C8_9HYME</name>
<organism evidence="3 4">
    <name type="scientific">Fopius arisanus</name>
    <dbReference type="NCBI Taxonomy" id="64838"/>
    <lineage>
        <taxon>Eukaryota</taxon>
        <taxon>Metazoa</taxon>
        <taxon>Ecdysozoa</taxon>
        <taxon>Arthropoda</taxon>
        <taxon>Hexapoda</taxon>
        <taxon>Insecta</taxon>
        <taxon>Pterygota</taxon>
        <taxon>Neoptera</taxon>
        <taxon>Endopterygota</taxon>
        <taxon>Hymenoptera</taxon>
        <taxon>Apocrita</taxon>
        <taxon>Ichneumonoidea</taxon>
        <taxon>Braconidae</taxon>
        <taxon>Opiinae</taxon>
        <taxon>Fopius</taxon>
    </lineage>
</organism>
<evidence type="ECO:0000313" key="3">
    <source>
        <dbReference type="Proteomes" id="UP000694866"/>
    </source>
</evidence>
<feature type="region of interest" description="Disordered" evidence="2">
    <location>
        <begin position="133"/>
        <end position="155"/>
    </location>
</feature>
<dbReference type="Pfam" id="PF04177">
    <property type="entry name" value="TAP42"/>
    <property type="match status" value="1"/>
</dbReference>
<dbReference type="GO" id="GO:0035303">
    <property type="term" value="P:regulation of dephosphorylation"/>
    <property type="evidence" value="ECO:0007669"/>
    <property type="project" value="TreeGrafter"/>
</dbReference>
<dbReference type="FunFam" id="1.25.40.540:FF:000003">
    <property type="entry name" value="Immunoglobulin (CD79A)-binding protein 1"/>
    <property type="match status" value="1"/>
</dbReference>
<evidence type="ECO:0000313" key="4">
    <source>
        <dbReference type="RefSeq" id="XP_011305884.1"/>
    </source>
</evidence>
<dbReference type="RefSeq" id="XP_011305884.1">
    <property type="nucleotide sequence ID" value="XM_011307582.1"/>
</dbReference>
<dbReference type="KEGG" id="fas:105268222"/>
<dbReference type="GO" id="GO:0005829">
    <property type="term" value="C:cytosol"/>
    <property type="evidence" value="ECO:0007669"/>
    <property type="project" value="TreeGrafter"/>
</dbReference>
<protein>
    <submittedName>
        <fullName evidence="4">Immunoglobulin-binding protein 1</fullName>
    </submittedName>
</protein>
<comment type="similarity">
    <text evidence="1">Belongs to the IGBP1/TAP42 family.</text>
</comment>
<dbReference type="GO" id="GO:0009966">
    <property type="term" value="P:regulation of signal transduction"/>
    <property type="evidence" value="ECO:0007669"/>
    <property type="project" value="InterPro"/>
</dbReference>
<reference evidence="4" key="1">
    <citation type="submission" date="2025-08" db="UniProtKB">
        <authorList>
            <consortium name="RefSeq"/>
        </authorList>
    </citation>
    <scope>IDENTIFICATION</scope>
    <source>
        <strain evidence="4">USDA-PBARC FA_bdor</strain>
        <tissue evidence="4">Whole organism</tissue>
    </source>
</reference>
<dbReference type="AlphaFoldDB" id="A0A9R1T9C8"/>
<dbReference type="Gene3D" id="1.25.40.540">
    <property type="entry name" value="TAP42-like family"/>
    <property type="match status" value="1"/>
</dbReference>
<accession>A0A9R1T9C8</accession>
<evidence type="ECO:0000256" key="2">
    <source>
        <dbReference type="SAM" id="MobiDB-lite"/>
    </source>
</evidence>
<feature type="compositionally biased region" description="Basic residues" evidence="2">
    <location>
        <begin position="344"/>
        <end position="356"/>
    </location>
</feature>
<dbReference type="GeneID" id="105268222"/>
<dbReference type="InterPro" id="IPR007304">
    <property type="entry name" value="TAP46-like"/>
</dbReference>
<dbReference type="GO" id="GO:0051721">
    <property type="term" value="F:protein phosphatase 2A binding"/>
    <property type="evidence" value="ECO:0007669"/>
    <property type="project" value="TreeGrafter"/>
</dbReference>
<gene>
    <name evidence="4" type="primary">Tap42</name>
</gene>
<proteinExistence type="inferred from homology"/>
<dbReference type="Proteomes" id="UP000694866">
    <property type="component" value="Unplaced"/>
</dbReference>
<dbReference type="InterPro" id="IPR038511">
    <property type="entry name" value="TAP42/TAP46-like_sf"/>
</dbReference>
<dbReference type="PANTHER" id="PTHR10933:SF9">
    <property type="entry name" value="IMMUNOGLOBULIN-BINDING PROTEIN 1"/>
    <property type="match status" value="1"/>
</dbReference>